<dbReference type="InterPro" id="IPR051010">
    <property type="entry name" value="BCAA_transport"/>
</dbReference>
<keyword evidence="3" id="KW-0813">Transport</keyword>
<dbReference type="AlphaFoldDB" id="B8IKJ2"/>
<evidence type="ECO:0000256" key="3">
    <source>
        <dbReference type="ARBA" id="ARBA00022970"/>
    </source>
</evidence>
<dbReference type="eggNOG" id="COG0683">
    <property type="taxonomic scope" value="Bacteria"/>
</dbReference>
<dbReference type="PANTHER" id="PTHR30483">
    <property type="entry name" value="LEUCINE-SPECIFIC-BINDING PROTEIN"/>
    <property type="match status" value="1"/>
</dbReference>
<dbReference type="KEGG" id="mno:Mnod_1194"/>
<dbReference type="InterPro" id="IPR028081">
    <property type="entry name" value="Leu-bd"/>
</dbReference>
<accession>B8IKJ2</accession>
<organism evidence="6 7">
    <name type="scientific">Methylobacterium nodulans (strain LMG 21967 / CNCM I-2342 / ORS 2060)</name>
    <dbReference type="NCBI Taxonomy" id="460265"/>
    <lineage>
        <taxon>Bacteria</taxon>
        <taxon>Pseudomonadati</taxon>
        <taxon>Pseudomonadota</taxon>
        <taxon>Alphaproteobacteria</taxon>
        <taxon>Hyphomicrobiales</taxon>
        <taxon>Methylobacteriaceae</taxon>
        <taxon>Methylobacterium</taxon>
    </lineage>
</organism>
<dbReference type="Gene3D" id="3.40.50.2300">
    <property type="match status" value="2"/>
</dbReference>
<gene>
    <name evidence="6" type="ordered locus">Mnod_1194</name>
</gene>
<comment type="similarity">
    <text evidence="1">Belongs to the leucine-binding protein family.</text>
</comment>
<keyword evidence="7" id="KW-1185">Reference proteome</keyword>
<feature type="signal peptide" evidence="4">
    <location>
        <begin position="1"/>
        <end position="27"/>
    </location>
</feature>
<dbReference type="InterPro" id="IPR028082">
    <property type="entry name" value="Peripla_BP_I"/>
</dbReference>
<evidence type="ECO:0000313" key="7">
    <source>
        <dbReference type="Proteomes" id="UP000008207"/>
    </source>
</evidence>
<evidence type="ECO:0000259" key="5">
    <source>
        <dbReference type="Pfam" id="PF13458"/>
    </source>
</evidence>
<dbReference type="EMBL" id="CP001349">
    <property type="protein sequence ID" value="ACL56199.1"/>
    <property type="molecule type" value="Genomic_DNA"/>
</dbReference>
<keyword evidence="3" id="KW-0029">Amino-acid transport</keyword>
<reference evidence="6 7" key="1">
    <citation type="submission" date="2009-01" db="EMBL/GenBank/DDBJ databases">
        <title>Complete sequence of chromosome of Methylobacterium nodulans ORS 2060.</title>
        <authorList>
            <consortium name="US DOE Joint Genome Institute"/>
            <person name="Lucas S."/>
            <person name="Copeland A."/>
            <person name="Lapidus A."/>
            <person name="Glavina del Rio T."/>
            <person name="Dalin E."/>
            <person name="Tice H."/>
            <person name="Bruce D."/>
            <person name="Goodwin L."/>
            <person name="Pitluck S."/>
            <person name="Sims D."/>
            <person name="Brettin T."/>
            <person name="Detter J.C."/>
            <person name="Han C."/>
            <person name="Larimer F."/>
            <person name="Land M."/>
            <person name="Hauser L."/>
            <person name="Kyrpides N."/>
            <person name="Ivanova N."/>
            <person name="Marx C.J."/>
            <person name="Richardson P."/>
        </authorList>
    </citation>
    <scope>NUCLEOTIDE SEQUENCE [LARGE SCALE GENOMIC DNA]</scope>
    <source>
        <strain evidence="7">LMG 21967 / CNCM I-2342 / ORS 2060</strain>
    </source>
</reference>
<dbReference type="STRING" id="460265.Mnod_1194"/>
<dbReference type="GO" id="GO:0006865">
    <property type="term" value="P:amino acid transport"/>
    <property type="evidence" value="ECO:0007669"/>
    <property type="project" value="UniProtKB-KW"/>
</dbReference>
<proteinExistence type="inferred from homology"/>
<evidence type="ECO:0000313" key="6">
    <source>
        <dbReference type="EMBL" id="ACL56199.1"/>
    </source>
</evidence>
<feature type="chain" id="PRO_5002874161" evidence="4">
    <location>
        <begin position="28"/>
        <end position="405"/>
    </location>
</feature>
<dbReference type="HOGENOM" id="CLU_027128_1_0_5"/>
<name>B8IKJ2_METNO</name>
<dbReference type="CDD" id="cd06327">
    <property type="entry name" value="PBP1_SBP-like"/>
    <property type="match status" value="1"/>
</dbReference>
<evidence type="ECO:0000256" key="2">
    <source>
        <dbReference type="ARBA" id="ARBA00022729"/>
    </source>
</evidence>
<protein>
    <submittedName>
        <fullName evidence="6">Putative ABC branched-chain amino transporter, periplasmic binding protein</fullName>
    </submittedName>
</protein>
<evidence type="ECO:0000256" key="1">
    <source>
        <dbReference type="ARBA" id="ARBA00010062"/>
    </source>
</evidence>
<sequence length="405" mass="42156">MLSRPSHALLAVLAGLGLLLPAARASAQISDEAVTIGVLTDMSGPFSDIGGKGSVAAAEMAAQDFGGSVKGRPIRILAADHQNKPDVGSAIARAWFDRDGVDAVADLPVTSVALAVLEIARDKKRTVLIAGAAASDLTGRACSPYSTHWADDSFALANGTATAVTKAGDRSWFFVTADYAFGHAMERDATAAVKAAGGTVKGSIRHPLAAPDFSSYLLQAQGSGAKVIGLASAGGDTINAIKQAAEFGIAGSGQRVAGFLVFLSDVHSLGLAVAQGLLVSTGFYWDQNDAARAFGKRFFAKTGRMPTKQQASVYASVTQYLKAVDEAGTDEAGAVNRVMRRLPVDYFGHPASIRPDGRVLYDLTLYEVKAPAESKAPYDYYKPIATIPAAEAFRSERDGGCVIAP</sequence>
<dbReference type="Pfam" id="PF13458">
    <property type="entry name" value="Peripla_BP_6"/>
    <property type="match status" value="1"/>
</dbReference>
<dbReference type="Proteomes" id="UP000008207">
    <property type="component" value="Chromosome"/>
</dbReference>
<feature type="domain" description="Leucine-binding protein" evidence="5">
    <location>
        <begin position="34"/>
        <end position="369"/>
    </location>
</feature>
<keyword evidence="2 4" id="KW-0732">Signal</keyword>
<dbReference type="RefSeq" id="WP_015927895.1">
    <property type="nucleotide sequence ID" value="NC_011894.1"/>
</dbReference>
<dbReference type="PANTHER" id="PTHR30483:SF6">
    <property type="entry name" value="PERIPLASMIC BINDING PROTEIN OF ABC TRANSPORTER FOR NATURAL AMINO ACIDS"/>
    <property type="match status" value="1"/>
</dbReference>
<evidence type="ECO:0000256" key="4">
    <source>
        <dbReference type="SAM" id="SignalP"/>
    </source>
</evidence>
<dbReference type="SUPFAM" id="SSF53822">
    <property type="entry name" value="Periplasmic binding protein-like I"/>
    <property type="match status" value="1"/>
</dbReference>